<dbReference type="EMBL" id="MVGT01004527">
    <property type="protein sequence ID" value="OUZ99211.1"/>
    <property type="molecule type" value="Genomic_DNA"/>
</dbReference>
<dbReference type="InterPro" id="IPR012951">
    <property type="entry name" value="BBE"/>
</dbReference>
<evidence type="ECO:0000313" key="11">
    <source>
        <dbReference type="Proteomes" id="UP000195402"/>
    </source>
</evidence>
<sequence length="511" mass="57060">MKMGISSSSILVLVLVCNFILFSFSLGASSSSSSIHTNFVQCLRNVHDSAHHETSIPVYTANTSNYSSILQSTIQNLRFLSSSTLKPHLIITPLEESHVQAAVICSKKHGIQIKVRSGGHDFEGLSYVSDVPFVIIDLFNLRSISVDVEHSTAWVQSGATLGELYYSIAEKSRTLAFPSGVCTTVGVGGQFSGGGYGTLLRKYGLAADNVIDARVVDANGRILDKESMGDDMFWAIRGGGGGSFEQGATALVHKWQDVAHKLPQELFISVMLYVANTQEKGENLKTIIASFTSLFLGAAEKLLIVMKERFPELGVESKDCIEMSWVQSTLYFARFPVEGSLDVLLNRTQIKKFYKAKSDYVKEPISQIGLEVIMKRLLEVNASMMTLSPYGGRMSEISESEIPFPHRDGNIFKMVYLVFWEEDQEGFKQASEKHISWIRKLHKYLTPYVAKSPRTSYLNYRDIDLGQSKNGTASYLQGKVWGSKYFKSNYERLVYVKSKVDSENFFRNEQS</sequence>
<evidence type="ECO:0000256" key="4">
    <source>
        <dbReference type="ARBA" id="ARBA00022729"/>
    </source>
</evidence>
<comment type="similarity">
    <text evidence="2">Belongs to the oxygen-dependent FAD-linked oxidoreductase family.</text>
</comment>
<keyword evidence="4 8" id="KW-0732">Signal</keyword>
<dbReference type="InParanoid" id="A0A200PLY6"/>
<dbReference type="PROSITE" id="PS51387">
    <property type="entry name" value="FAD_PCMH"/>
    <property type="match status" value="1"/>
</dbReference>
<evidence type="ECO:0000256" key="8">
    <source>
        <dbReference type="SAM" id="SignalP"/>
    </source>
</evidence>
<dbReference type="STRING" id="56857.A0A200PLY6"/>
<dbReference type="SUPFAM" id="SSF56176">
    <property type="entry name" value="FAD-binding/transporter-associated domain-like"/>
    <property type="match status" value="1"/>
</dbReference>
<comment type="caution">
    <text evidence="10">The sequence shown here is derived from an EMBL/GenBank/DDBJ whole genome shotgun (WGS) entry which is preliminary data.</text>
</comment>
<keyword evidence="5" id="KW-0274">FAD</keyword>
<gene>
    <name evidence="10" type="ORF">BVC80_8967g15</name>
</gene>
<dbReference type="Pfam" id="PF08031">
    <property type="entry name" value="BBE"/>
    <property type="match status" value="1"/>
</dbReference>
<dbReference type="InterPro" id="IPR016167">
    <property type="entry name" value="FAD-bd_PCMH_sub1"/>
</dbReference>
<keyword evidence="7" id="KW-0325">Glycoprotein</keyword>
<dbReference type="GO" id="GO:0016491">
    <property type="term" value="F:oxidoreductase activity"/>
    <property type="evidence" value="ECO:0007669"/>
    <property type="project" value="InterPro"/>
</dbReference>
<evidence type="ECO:0000256" key="1">
    <source>
        <dbReference type="ARBA" id="ARBA00001974"/>
    </source>
</evidence>
<evidence type="ECO:0000259" key="9">
    <source>
        <dbReference type="PROSITE" id="PS51387"/>
    </source>
</evidence>
<proteinExistence type="inferred from homology"/>
<evidence type="ECO:0000256" key="7">
    <source>
        <dbReference type="ARBA" id="ARBA00023180"/>
    </source>
</evidence>
<dbReference type="Proteomes" id="UP000195402">
    <property type="component" value="Unassembled WGS sequence"/>
</dbReference>
<protein>
    <submittedName>
        <fullName evidence="10">FAD linked oxidase</fullName>
    </submittedName>
</protein>
<keyword evidence="3" id="KW-0285">Flavoprotein</keyword>
<dbReference type="InterPro" id="IPR016169">
    <property type="entry name" value="FAD-bd_PCMH_sub2"/>
</dbReference>
<evidence type="ECO:0000256" key="2">
    <source>
        <dbReference type="ARBA" id="ARBA00005466"/>
    </source>
</evidence>
<dbReference type="Pfam" id="PF01565">
    <property type="entry name" value="FAD_binding_4"/>
    <property type="match status" value="1"/>
</dbReference>
<dbReference type="InterPro" id="IPR006094">
    <property type="entry name" value="Oxid_FAD_bind_N"/>
</dbReference>
<dbReference type="FunCoup" id="A0A200PLY6">
    <property type="interactions" value="62"/>
</dbReference>
<dbReference type="PANTHER" id="PTHR32448">
    <property type="entry name" value="OS08G0158400 PROTEIN"/>
    <property type="match status" value="1"/>
</dbReference>
<accession>A0A200PLY6</accession>
<dbReference type="OrthoDB" id="599846at2759"/>
<comment type="cofactor">
    <cofactor evidence="1">
        <name>FAD</name>
        <dbReference type="ChEBI" id="CHEBI:57692"/>
    </cofactor>
</comment>
<keyword evidence="11" id="KW-1185">Reference proteome</keyword>
<evidence type="ECO:0000256" key="6">
    <source>
        <dbReference type="ARBA" id="ARBA00023157"/>
    </source>
</evidence>
<dbReference type="OMA" id="AHHETSI"/>
<organism evidence="10 11">
    <name type="scientific">Macleaya cordata</name>
    <name type="common">Five-seeded plume-poppy</name>
    <name type="synonym">Bocconia cordata</name>
    <dbReference type="NCBI Taxonomy" id="56857"/>
    <lineage>
        <taxon>Eukaryota</taxon>
        <taxon>Viridiplantae</taxon>
        <taxon>Streptophyta</taxon>
        <taxon>Embryophyta</taxon>
        <taxon>Tracheophyta</taxon>
        <taxon>Spermatophyta</taxon>
        <taxon>Magnoliopsida</taxon>
        <taxon>Ranunculales</taxon>
        <taxon>Papaveraceae</taxon>
        <taxon>Papaveroideae</taxon>
        <taxon>Macleaya</taxon>
    </lineage>
</organism>
<evidence type="ECO:0000256" key="3">
    <source>
        <dbReference type="ARBA" id="ARBA00022630"/>
    </source>
</evidence>
<name>A0A200PLY6_MACCD</name>
<evidence type="ECO:0000256" key="5">
    <source>
        <dbReference type="ARBA" id="ARBA00022827"/>
    </source>
</evidence>
<dbReference type="InterPro" id="IPR036318">
    <property type="entry name" value="FAD-bd_PCMH-like_sf"/>
</dbReference>
<evidence type="ECO:0000313" key="10">
    <source>
        <dbReference type="EMBL" id="OUZ99211.1"/>
    </source>
</evidence>
<feature type="signal peptide" evidence="8">
    <location>
        <begin position="1"/>
        <end position="27"/>
    </location>
</feature>
<dbReference type="Gene3D" id="3.40.462.20">
    <property type="match status" value="1"/>
</dbReference>
<dbReference type="Gene3D" id="3.30.465.10">
    <property type="match status" value="1"/>
</dbReference>
<feature type="domain" description="FAD-binding PCMH-type" evidence="9">
    <location>
        <begin position="83"/>
        <end position="257"/>
    </location>
</feature>
<feature type="chain" id="PRO_5012849155" evidence="8">
    <location>
        <begin position="28"/>
        <end position="511"/>
    </location>
</feature>
<dbReference type="InterPro" id="IPR016166">
    <property type="entry name" value="FAD-bd_PCMH"/>
</dbReference>
<dbReference type="Gene3D" id="3.30.43.10">
    <property type="entry name" value="Uridine Diphospho-n-acetylenolpyruvylglucosamine Reductase, domain 2"/>
    <property type="match status" value="1"/>
</dbReference>
<reference evidence="10 11" key="1">
    <citation type="journal article" date="2017" name="Mol. Plant">
        <title>The Genome of Medicinal Plant Macleaya cordata Provides New Insights into Benzylisoquinoline Alkaloids Metabolism.</title>
        <authorList>
            <person name="Liu X."/>
            <person name="Liu Y."/>
            <person name="Huang P."/>
            <person name="Ma Y."/>
            <person name="Qing Z."/>
            <person name="Tang Q."/>
            <person name="Cao H."/>
            <person name="Cheng P."/>
            <person name="Zheng Y."/>
            <person name="Yuan Z."/>
            <person name="Zhou Y."/>
            <person name="Liu J."/>
            <person name="Tang Z."/>
            <person name="Zhuo Y."/>
            <person name="Zhang Y."/>
            <person name="Yu L."/>
            <person name="Huang J."/>
            <person name="Yang P."/>
            <person name="Peng Q."/>
            <person name="Zhang J."/>
            <person name="Jiang W."/>
            <person name="Zhang Z."/>
            <person name="Lin K."/>
            <person name="Ro D.K."/>
            <person name="Chen X."/>
            <person name="Xiong X."/>
            <person name="Shang Y."/>
            <person name="Huang S."/>
            <person name="Zeng J."/>
        </authorList>
    </citation>
    <scope>NUCLEOTIDE SEQUENCE [LARGE SCALE GENOMIC DNA]</scope>
    <source>
        <strain evidence="11">cv. BLH2017</strain>
        <tissue evidence="10">Root</tissue>
    </source>
</reference>
<keyword evidence="6" id="KW-1015">Disulfide bond</keyword>
<dbReference type="GO" id="GO:0071949">
    <property type="term" value="F:FAD binding"/>
    <property type="evidence" value="ECO:0007669"/>
    <property type="project" value="InterPro"/>
</dbReference>
<dbReference type="FunFam" id="3.30.43.10:FF:000004">
    <property type="entry name" value="Berberine bridge enzyme-like 15"/>
    <property type="match status" value="1"/>
</dbReference>
<dbReference type="AlphaFoldDB" id="A0A200PLY6"/>